<keyword evidence="1" id="KW-0812">Transmembrane</keyword>
<feature type="transmembrane region" description="Helical" evidence="1">
    <location>
        <begin position="267"/>
        <end position="286"/>
    </location>
</feature>
<reference evidence="2" key="1">
    <citation type="submission" date="2022-11" db="EMBL/GenBank/DDBJ databases">
        <authorList>
            <person name="Petersen C."/>
        </authorList>
    </citation>
    <scope>NUCLEOTIDE SEQUENCE</scope>
    <source>
        <strain evidence="2">IBT 19713</strain>
    </source>
</reference>
<dbReference type="PRINTS" id="PR00250">
    <property type="entry name" value="GPCRSTE2"/>
</dbReference>
<name>A0A9W9NIA3_9EURO</name>
<gene>
    <name evidence="2" type="ORF">N7468_009606</name>
</gene>
<dbReference type="GO" id="GO:0000750">
    <property type="term" value="P:pheromone-dependent signal transduction involved in conjugation with cellular fusion"/>
    <property type="evidence" value="ECO:0007669"/>
    <property type="project" value="TreeGrafter"/>
</dbReference>
<dbReference type="InterPro" id="IPR027458">
    <property type="entry name" value="STE2_TM1-TM2_sf"/>
</dbReference>
<dbReference type="GO" id="GO:0004932">
    <property type="term" value="F:mating-type factor pheromone receptor activity"/>
    <property type="evidence" value="ECO:0007669"/>
    <property type="project" value="InterPro"/>
</dbReference>
<keyword evidence="1" id="KW-0472">Membrane</keyword>
<feature type="transmembrane region" description="Helical" evidence="1">
    <location>
        <begin position="65"/>
        <end position="86"/>
    </location>
</feature>
<evidence type="ECO:0000313" key="2">
    <source>
        <dbReference type="EMBL" id="KAJ5220402.1"/>
    </source>
</evidence>
<organism evidence="2 3">
    <name type="scientific">Penicillium chermesinum</name>
    <dbReference type="NCBI Taxonomy" id="63820"/>
    <lineage>
        <taxon>Eukaryota</taxon>
        <taxon>Fungi</taxon>
        <taxon>Dikarya</taxon>
        <taxon>Ascomycota</taxon>
        <taxon>Pezizomycotina</taxon>
        <taxon>Eurotiomycetes</taxon>
        <taxon>Eurotiomycetidae</taxon>
        <taxon>Eurotiales</taxon>
        <taxon>Aspergillaceae</taxon>
        <taxon>Penicillium</taxon>
    </lineage>
</organism>
<reference evidence="2" key="2">
    <citation type="journal article" date="2023" name="IMA Fungus">
        <title>Comparative genomic study of the Penicillium genus elucidates a diverse pangenome and 15 lateral gene transfer events.</title>
        <authorList>
            <person name="Petersen C."/>
            <person name="Sorensen T."/>
            <person name="Nielsen M.R."/>
            <person name="Sondergaard T.E."/>
            <person name="Sorensen J.L."/>
            <person name="Fitzpatrick D.A."/>
            <person name="Frisvad J.C."/>
            <person name="Nielsen K.L."/>
        </authorList>
    </citation>
    <scope>NUCLEOTIDE SEQUENCE</scope>
    <source>
        <strain evidence="2">IBT 19713</strain>
    </source>
</reference>
<dbReference type="CDD" id="cd14939">
    <property type="entry name" value="7tmD_STE2"/>
    <property type="match status" value="1"/>
</dbReference>
<proteinExistence type="predicted"/>
<feature type="transmembrane region" description="Helical" evidence="1">
    <location>
        <begin position="106"/>
        <end position="128"/>
    </location>
</feature>
<feature type="transmembrane region" description="Helical" evidence="1">
    <location>
        <begin position="149"/>
        <end position="172"/>
    </location>
</feature>
<feature type="transmembrane region" description="Helical" evidence="1">
    <location>
        <begin position="192"/>
        <end position="213"/>
    </location>
</feature>
<dbReference type="OrthoDB" id="5402633at2759"/>
<dbReference type="RefSeq" id="XP_058327232.1">
    <property type="nucleotide sequence ID" value="XM_058478902.1"/>
</dbReference>
<dbReference type="GO" id="GO:0038038">
    <property type="term" value="C:G protein-coupled receptor homodimeric complex"/>
    <property type="evidence" value="ECO:0007669"/>
    <property type="project" value="TreeGrafter"/>
</dbReference>
<protein>
    <recommendedName>
        <fullName evidence="4">Fungal pheromone mating factor STE2 GPCR-domain-containing protein</fullName>
    </recommendedName>
</protein>
<dbReference type="Gene3D" id="1.10.287.920">
    <property type="entry name" value="Pheromone alpha factor receptor"/>
    <property type="match status" value="1"/>
</dbReference>
<evidence type="ECO:0008006" key="4">
    <source>
        <dbReference type="Google" id="ProtNLM"/>
    </source>
</evidence>
<accession>A0A9W9NIA3</accession>
<dbReference type="InterPro" id="IPR000366">
    <property type="entry name" value="GPCR_STE2"/>
</dbReference>
<evidence type="ECO:0000313" key="3">
    <source>
        <dbReference type="Proteomes" id="UP001150941"/>
    </source>
</evidence>
<evidence type="ECO:0000256" key="1">
    <source>
        <dbReference type="SAM" id="Phobius"/>
    </source>
</evidence>
<dbReference type="Proteomes" id="UP001150941">
    <property type="component" value="Unassembled WGS sequence"/>
</dbReference>
<dbReference type="EMBL" id="JAPQKS010000007">
    <property type="protein sequence ID" value="KAJ5220402.1"/>
    <property type="molecule type" value="Genomic_DNA"/>
</dbReference>
<keyword evidence="3" id="KW-1185">Reference proteome</keyword>
<dbReference type="Pfam" id="PF02116">
    <property type="entry name" value="STE2"/>
    <property type="match status" value="1"/>
</dbReference>
<keyword evidence="1" id="KW-1133">Transmembrane helix</keyword>
<dbReference type="PANTHER" id="PTHR28009">
    <property type="entry name" value="PHEROMONE ALPHA FACTOR RECEPTOR"/>
    <property type="match status" value="1"/>
</dbReference>
<dbReference type="PANTHER" id="PTHR28009:SF1">
    <property type="entry name" value="PHEROMONE ALPHA FACTOR RECEPTOR"/>
    <property type="match status" value="1"/>
</dbReference>
<comment type="caution">
    <text evidence="2">The sequence shown here is derived from an EMBL/GenBank/DDBJ whole genome shotgun (WGS) entry which is preliminary data.</text>
</comment>
<dbReference type="GeneID" id="83206205"/>
<feature type="transmembrane region" description="Helical" evidence="1">
    <location>
        <begin position="233"/>
        <end position="255"/>
    </location>
</feature>
<sequence>MASMDPYKQNITIASPDGIVPVSIRELQFFVHYNQTLCINYAAQLGASIILFVMLLLMTRRRGSWVFCLNAVALVLNILRLLLQIIHYSTGLEDIYSYFTGDYSEVPTSAFAVSVMAVVFETMLIICFEISLVLQVQVVCLTLRRRYRYSLLALSIAVALIPIGFRLAYMVGNCREVMTLSPWSDSLMWLERTTPILITISICFFCAIFVGKLWYAIRQRRRLGVRDFGPMKIIFVCGCQTLFIPAIVTILQFMIHVPEFGSNALTLVTISLPLSSIWAGVTLDHIKSTGSNRSRMRNLWQKFTFDSESTLRNNSVATELAPYSQDLLLFKGIQQRCDLWYFRGAQYFCEQCPRTCSDDMRTLLGGFAQGVDRFYLDFLTVK</sequence>
<feature type="transmembrane region" description="Helical" evidence="1">
    <location>
        <begin position="39"/>
        <end position="58"/>
    </location>
</feature>
<dbReference type="AlphaFoldDB" id="A0A9W9NIA3"/>